<dbReference type="PANTHER" id="PTHR43811:SF19">
    <property type="entry name" value="39 KDA FK506-BINDING NUCLEAR PROTEIN"/>
    <property type="match status" value="1"/>
</dbReference>
<evidence type="ECO:0000256" key="6">
    <source>
        <dbReference type="ARBA" id="ARBA00029569"/>
    </source>
</evidence>
<keyword evidence="7" id="KW-0732">Signal</keyword>
<feature type="chain" id="PRO_5032280862" description="peptidylprolyl isomerase" evidence="7">
    <location>
        <begin position="22"/>
        <end position="237"/>
    </location>
</feature>
<evidence type="ECO:0000256" key="7">
    <source>
        <dbReference type="SAM" id="SignalP"/>
    </source>
</evidence>
<dbReference type="GO" id="GO:0003755">
    <property type="term" value="F:peptidyl-prolyl cis-trans isomerase activity"/>
    <property type="evidence" value="ECO:0007669"/>
    <property type="project" value="UniProtKB-KW"/>
</dbReference>
<dbReference type="InterPro" id="IPR046357">
    <property type="entry name" value="PPIase_dom_sf"/>
</dbReference>
<feature type="signal peptide" evidence="7">
    <location>
        <begin position="1"/>
        <end position="21"/>
    </location>
</feature>
<dbReference type="InterPro" id="IPR000774">
    <property type="entry name" value="PPIase_FKBP_N"/>
</dbReference>
<accession>A0A806KJ11</accession>
<dbReference type="PANTHER" id="PTHR43811">
    <property type="entry name" value="FKBP-TYPE PEPTIDYL-PROLYL CIS-TRANS ISOMERASE FKPA"/>
    <property type="match status" value="1"/>
</dbReference>
<comment type="catalytic activity">
    <reaction evidence="1">
        <text>[protein]-peptidylproline (omega=180) = [protein]-peptidylproline (omega=0)</text>
        <dbReference type="Rhea" id="RHEA:16237"/>
        <dbReference type="Rhea" id="RHEA-COMP:10747"/>
        <dbReference type="Rhea" id="RHEA-COMP:10748"/>
        <dbReference type="ChEBI" id="CHEBI:83833"/>
        <dbReference type="ChEBI" id="CHEBI:83834"/>
        <dbReference type="EC" id="5.2.1.8"/>
    </reaction>
</comment>
<dbReference type="SUPFAM" id="SSF54534">
    <property type="entry name" value="FKBP-like"/>
    <property type="match status" value="1"/>
</dbReference>
<evidence type="ECO:0000256" key="3">
    <source>
        <dbReference type="ARBA" id="ARBA00013194"/>
    </source>
</evidence>
<dbReference type="Gene3D" id="3.10.50.40">
    <property type="match status" value="1"/>
</dbReference>
<feature type="domain" description="Peptidyl-prolyl cis-trans isomerase FKBP-type N-terminal" evidence="9">
    <location>
        <begin position="37"/>
        <end position="135"/>
    </location>
</feature>
<protein>
    <recommendedName>
        <fullName evidence="3">peptidylprolyl isomerase</fullName>
        <ecNumber evidence="3">5.2.1.8</ecNumber>
    </recommendedName>
    <alternativeName>
        <fullName evidence="6">Rotamase</fullName>
    </alternativeName>
</protein>
<evidence type="ECO:0000256" key="2">
    <source>
        <dbReference type="ARBA" id="ARBA00006577"/>
    </source>
</evidence>
<sequence>MKKFFLFAAIALSFMSCASNASKTTVEAPSNAFETSKDKYSYALGMDLGSMIKRQVDADLVDYSILMQGIRDLLDADTTKILLNDSEYAAAMQDFMNEMRRIPLEKNLTAQNEFLKKNKSENGVVATASGLQYMVLASGSGAAAKDGDTVVVHYTGTFLDGKKFDSSIDRSQPLSVVLADGQLISGWVEMLRLMKKGEKVKAWIPSDLGYGENGNSIIPGNSLLIFDMELLDIKTAK</sequence>
<evidence type="ECO:0000256" key="4">
    <source>
        <dbReference type="ARBA" id="ARBA00023110"/>
    </source>
</evidence>
<dbReference type="GO" id="GO:0006457">
    <property type="term" value="P:protein folding"/>
    <property type="evidence" value="ECO:0007669"/>
    <property type="project" value="InterPro"/>
</dbReference>
<evidence type="ECO:0000256" key="1">
    <source>
        <dbReference type="ARBA" id="ARBA00000971"/>
    </source>
</evidence>
<reference evidence="10" key="1">
    <citation type="submission" date="2012-03" db="EMBL/GenBank/DDBJ databases">
        <title>Functional metagenomics reveals considerable lignocellulase gene clusters in the gut microbiome of a wood-feeding higher termite.</title>
        <authorList>
            <person name="Liu N."/>
        </authorList>
    </citation>
    <scope>NUCLEOTIDE SEQUENCE</scope>
</reference>
<keyword evidence="4" id="KW-0697">Rotamase</keyword>
<dbReference type="AlphaFoldDB" id="A0A806KJ11"/>
<evidence type="ECO:0000259" key="8">
    <source>
        <dbReference type="Pfam" id="PF00254"/>
    </source>
</evidence>
<dbReference type="InterPro" id="IPR001179">
    <property type="entry name" value="PPIase_FKBP_dom"/>
</dbReference>
<evidence type="ECO:0000259" key="9">
    <source>
        <dbReference type="Pfam" id="PF01346"/>
    </source>
</evidence>
<dbReference type="FunFam" id="3.10.50.40:FF:000006">
    <property type="entry name" value="Peptidyl-prolyl cis-trans isomerase"/>
    <property type="match status" value="1"/>
</dbReference>
<evidence type="ECO:0000256" key="5">
    <source>
        <dbReference type="ARBA" id="ARBA00023235"/>
    </source>
</evidence>
<dbReference type="InterPro" id="IPR036944">
    <property type="entry name" value="PPIase_FKBP_N_sf"/>
</dbReference>
<dbReference type="EMBL" id="JQ844215">
    <property type="protein sequence ID" value="AGS52870.1"/>
    <property type="molecule type" value="Genomic_DNA"/>
</dbReference>
<feature type="domain" description="PPIase FKBP-type" evidence="8">
    <location>
        <begin position="143"/>
        <end position="231"/>
    </location>
</feature>
<name>A0A806KJ11_9BACT</name>
<evidence type="ECO:0000313" key="10">
    <source>
        <dbReference type="EMBL" id="AGS52870.1"/>
    </source>
</evidence>
<dbReference type="Gene3D" id="1.10.287.460">
    <property type="entry name" value="Peptidyl-prolyl cis-trans isomerase, FKBP-type, N-terminal domain"/>
    <property type="match status" value="1"/>
</dbReference>
<organism evidence="10">
    <name type="scientific">uncultured bacterium contig00016</name>
    <dbReference type="NCBI Taxonomy" id="1181507"/>
    <lineage>
        <taxon>Bacteria</taxon>
        <taxon>environmental samples</taxon>
    </lineage>
</organism>
<dbReference type="Pfam" id="PF01346">
    <property type="entry name" value="FKBP_N"/>
    <property type="match status" value="1"/>
</dbReference>
<keyword evidence="5 10" id="KW-0413">Isomerase</keyword>
<dbReference type="Pfam" id="PF00254">
    <property type="entry name" value="FKBP_C"/>
    <property type="match status" value="1"/>
</dbReference>
<proteinExistence type="inferred from homology"/>
<dbReference type="EC" id="5.2.1.8" evidence="3"/>
<comment type="similarity">
    <text evidence="2">Belongs to the FKBP-type PPIase family.</text>
</comment>